<evidence type="ECO:0000313" key="1">
    <source>
        <dbReference type="EMBL" id="CAF0727811.1"/>
    </source>
</evidence>
<comment type="caution">
    <text evidence="1">The sequence shown here is derived from an EMBL/GenBank/DDBJ whole genome shotgun (WGS) entry which is preliminary data.</text>
</comment>
<name>A0A813N137_9BILA</name>
<proteinExistence type="predicted"/>
<reference evidence="1" key="1">
    <citation type="submission" date="2021-02" db="EMBL/GenBank/DDBJ databases">
        <authorList>
            <person name="Nowell W R."/>
        </authorList>
    </citation>
    <scope>NUCLEOTIDE SEQUENCE</scope>
</reference>
<accession>A0A813N137</accession>
<dbReference type="InterPro" id="IPR052789">
    <property type="entry name" value="SSUH2_homolog"/>
</dbReference>
<dbReference type="Proteomes" id="UP000663845">
    <property type="component" value="Unassembled WGS sequence"/>
</dbReference>
<dbReference type="PANTHER" id="PTHR48465">
    <property type="entry name" value="PROTEIN SSUH2 HOMOLOG"/>
    <property type="match status" value="1"/>
</dbReference>
<dbReference type="PANTHER" id="PTHR48465:SF1">
    <property type="entry name" value="PROTEIN SSUH2 HOMOLOG"/>
    <property type="match status" value="1"/>
</dbReference>
<sequence>MNKIVPLFPSNALPSSSDSNQPADIRELKIITNYRETGTDSKYEVKTNQGNIKGFSETDANDSTNQLYMVGPLGTPINLNNQGSVPVSQDITIHSNNQIAISAVNALVVKTVEPTPCTSATTLVPLPDKPYTVATLPSDPFNFSYFQQHVKSKLCYNSDPIDTATVTKSQDRVAYWAEIWTLMEHRSVKTEERPYKGESVGGQAVGNLLDLKDLPIQTPQTDIEGTRETSCPLVNTQRKVICSQCNGKGKQQCASCAVQGHLIPCGCGNDTQCSTCHGTGNLNCTKCVGACFLLRWEVLTIKWETIQTVSPYQNTFLPKRKIRFRPKKKVFFDADHDWTNHIFLTNYPDLYETIATHTPPDMAKKFGQDIQKQYQTHYARLKPSTMMRKMKILIRQVDIIEVDYQLEGYTNKNGTHKGTNTFNYLVYGCEENGKAMIYEHNYPLNCCGCLGPKAACRYNCSIS</sequence>
<protein>
    <submittedName>
        <fullName evidence="1">Uncharacterized protein</fullName>
    </submittedName>
</protein>
<organism evidence="1 2">
    <name type="scientific">Adineta steineri</name>
    <dbReference type="NCBI Taxonomy" id="433720"/>
    <lineage>
        <taxon>Eukaryota</taxon>
        <taxon>Metazoa</taxon>
        <taxon>Spiralia</taxon>
        <taxon>Gnathifera</taxon>
        <taxon>Rotifera</taxon>
        <taxon>Eurotatoria</taxon>
        <taxon>Bdelloidea</taxon>
        <taxon>Adinetida</taxon>
        <taxon>Adinetidae</taxon>
        <taxon>Adineta</taxon>
    </lineage>
</organism>
<dbReference type="EMBL" id="CAJNOG010000004">
    <property type="protein sequence ID" value="CAF0727811.1"/>
    <property type="molecule type" value="Genomic_DNA"/>
</dbReference>
<dbReference type="AlphaFoldDB" id="A0A813N137"/>
<evidence type="ECO:0000313" key="2">
    <source>
        <dbReference type="Proteomes" id="UP000663845"/>
    </source>
</evidence>
<gene>
    <name evidence="1" type="ORF">JYZ213_LOCUS935</name>
</gene>